<dbReference type="EMBL" id="CM044703">
    <property type="protein sequence ID" value="KAI5671694.1"/>
    <property type="molecule type" value="Genomic_DNA"/>
</dbReference>
<protein>
    <submittedName>
        <fullName evidence="1">Uncharacterized protein</fullName>
    </submittedName>
</protein>
<gene>
    <name evidence="1" type="ORF">M9H77_12058</name>
</gene>
<proteinExistence type="predicted"/>
<evidence type="ECO:0000313" key="1">
    <source>
        <dbReference type="EMBL" id="KAI5671694.1"/>
    </source>
</evidence>
<keyword evidence="2" id="KW-1185">Reference proteome</keyword>
<organism evidence="1 2">
    <name type="scientific">Catharanthus roseus</name>
    <name type="common">Madagascar periwinkle</name>
    <name type="synonym">Vinca rosea</name>
    <dbReference type="NCBI Taxonomy" id="4058"/>
    <lineage>
        <taxon>Eukaryota</taxon>
        <taxon>Viridiplantae</taxon>
        <taxon>Streptophyta</taxon>
        <taxon>Embryophyta</taxon>
        <taxon>Tracheophyta</taxon>
        <taxon>Spermatophyta</taxon>
        <taxon>Magnoliopsida</taxon>
        <taxon>eudicotyledons</taxon>
        <taxon>Gunneridae</taxon>
        <taxon>Pentapetalae</taxon>
        <taxon>asterids</taxon>
        <taxon>lamiids</taxon>
        <taxon>Gentianales</taxon>
        <taxon>Apocynaceae</taxon>
        <taxon>Rauvolfioideae</taxon>
        <taxon>Vinceae</taxon>
        <taxon>Catharanthinae</taxon>
        <taxon>Catharanthus</taxon>
    </lineage>
</organism>
<accession>A0ACC0BGE5</accession>
<comment type="caution">
    <text evidence="1">The sequence shown here is derived from an EMBL/GenBank/DDBJ whole genome shotgun (WGS) entry which is preliminary data.</text>
</comment>
<sequence>MIRSQLEKFLNIFFGLGRNWVDRNSIRRPEPPLCLKATAWANSRSPTRLVSVLVGVVLAEGREKEVYAILPLSRSTLRVVRVVDITAMVASFGDGSTTMWSVYWWLAGYAGMFWSVHDRKRQWVKMVFLPQSVVVTLWLHNVWAPIGMGSDGLGGYCCNVALLSFWSQ</sequence>
<name>A0ACC0BGE5_CATRO</name>
<dbReference type="Proteomes" id="UP001060085">
    <property type="component" value="Linkage Group LG03"/>
</dbReference>
<reference evidence="2" key="1">
    <citation type="journal article" date="2023" name="Nat. Plants">
        <title>Single-cell RNA sequencing provides a high-resolution roadmap for understanding the multicellular compartmentation of specialized metabolism.</title>
        <authorList>
            <person name="Sun S."/>
            <person name="Shen X."/>
            <person name="Li Y."/>
            <person name="Li Y."/>
            <person name="Wang S."/>
            <person name="Li R."/>
            <person name="Zhang H."/>
            <person name="Shen G."/>
            <person name="Guo B."/>
            <person name="Wei J."/>
            <person name="Xu J."/>
            <person name="St-Pierre B."/>
            <person name="Chen S."/>
            <person name="Sun C."/>
        </authorList>
    </citation>
    <scope>NUCLEOTIDE SEQUENCE [LARGE SCALE GENOMIC DNA]</scope>
</reference>
<evidence type="ECO:0000313" key="2">
    <source>
        <dbReference type="Proteomes" id="UP001060085"/>
    </source>
</evidence>